<dbReference type="GO" id="GO:0042147">
    <property type="term" value="P:retrograde transport, endosome to Golgi"/>
    <property type="evidence" value="ECO:0007669"/>
    <property type="project" value="TreeGrafter"/>
</dbReference>
<feature type="compositionally biased region" description="Polar residues" evidence="2">
    <location>
        <begin position="296"/>
        <end position="307"/>
    </location>
</feature>
<dbReference type="GO" id="GO:0003950">
    <property type="term" value="F:NAD+ poly-ADP-ribosyltransferase activity"/>
    <property type="evidence" value="ECO:0007669"/>
    <property type="project" value="InterPro"/>
</dbReference>
<dbReference type="GO" id="GO:0006897">
    <property type="term" value="P:endocytosis"/>
    <property type="evidence" value="ECO:0007669"/>
    <property type="project" value="TreeGrafter"/>
</dbReference>
<dbReference type="InterPro" id="IPR012317">
    <property type="entry name" value="Poly(ADP-ribose)pol_cat_dom"/>
</dbReference>
<protein>
    <submittedName>
        <fullName evidence="4">11761_t:CDS:1</fullName>
    </submittedName>
</protein>
<evidence type="ECO:0000256" key="1">
    <source>
        <dbReference type="ARBA" id="ARBA00008304"/>
    </source>
</evidence>
<dbReference type="Pfam" id="PF20210">
    <property type="entry name" value="Laa1_Sip1_HTR5"/>
    <property type="match status" value="1"/>
</dbReference>
<name>A0A9N9FH56_9GLOM</name>
<proteinExistence type="inferred from homology"/>
<dbReference type="EMBL" id="CAJVPI010000423">
    <property type="protein sequence ID" value="CAG8533257.1"/>
    <property type="molecule type" value="Genomic_DNA"/>
</dbReference>
<evidence type="ECO:0000256" key="2">
    <source>
        <dbReference type="SAM" id="MobiDB-lite"/>
    </source>
</evidence>
<organism evidence="4 5">
    <name type="scientific">Paraglomus brasilianum</name>
    <dbReference type="NCBI Taxonomy" id="144538"/>
    <lineage>
        <taxon>Eukaryota</taxon>
        <taxon>Fungi</taxon>
        <taxon>Fungi incertae sedis</taxon>
        <taxon>Mucoromycota</taxon>
        <taxon>Glomeromycotina</taxon>
        <taxon>Glomeromycetes</taxon>
        <taxon>Paraglomerales</taxon>
        <taxon>Paraglomeraceae</taxon>
        <taxon>Paraglomus</taxon>
    </lineage>
</organism>
<dbReference type="GO" id="GO:0005794">
    <property type="term" value="C:Golgi apparatus"/>
    <property type="evidence" value="ECO:0007669"/>
    <property type="project" value="TreeGrafter"/>
</dbReference>
<dbReference type="Gene3D" id="1.25.10.10">
    <property type="entry name" value="Leucine-rich Repeat Variant"/>
    <property type="match status" value="2"/>
</dbReference>
<dbReference type="PANTHER" id="PTHR21663">
    <property type="entry name" value="HYPOTHETICAL HEAT DOMAIN-CONTAINING"/>
    <property type="match status" value="1"/>
</dbReference>
<evidence type="ECO:0000313" key="4">
    <source>
        <dbReference type="EMBL" id="CAG8533257.1"/>
    </source>
</evidence>
<dbReference type="PANTHER" id="PTHR21663:SF0">
    <property type="entry name" value="HEAT REPEAT-CONTAINING PROTEIN 5B"/>
    <property type="match status" value="1"/>
</dbReference>
<reference evidence="4" key="1">
    <citation type="submission" date="2021-06" db="EMBL/GenBank/DDBJ databases">
        <authorList>
            <person name="Kallberg Y."/>
            <person name="Tangrot J."/>
            <person name="Rosling A."/>
        </authorList>
    </citation>
    <scope>NUCLEOTIDE SEQUENCE</scope>
    <source>
        <strain evidence="4">BR232B</strain>
    </source>
</reference>
<dbReference type="InterPro" id="IPR016024">
    <property type="entry name" value="ARM-type_fold"/>
</dbReference>
<comment type="caution">
    <text evidence="4">The sequence shown here is derived from an EMBL/GenBank/DDBJ whole genome shotgun (WGS) entry which is preliminary data.</text>
</comment>
<feature type="region of interest" description="Disordered" evidence="2">
    <location>
        <begin position="1"/>
        <end position="28"/>
    </location>
</feature>
<dbReference type="OrthoDB" id="192608at2759"/>
<sequence length="2034" mass="223253">MSSPRVSSSTTIPTDSQSASTVASTPTANPLDNSSHVFILDENKLSAAGNPEKQEIYLFNWLANAERELLRASKQSLKTSQSHLESALFKCFSLPSPKPHRPIRQLLGRCFVLIYTNGDTRSLFDTIMKLCGICGGSGGKGESKGSGGEKEVRLAALHCIGVIMNALGDKMLSLVPETLIVCLKIIKTSSNPLILKLESINAINRILEGSGKGANEQTIKDVMKQMKTGLGDKALIIRVASIETISHSDIDHYIMQVFKTLDPPNPTVRRTAASFISTLLAQTQLNSAFVASTSTLKSKPSQKQGMQGQAEDNEGISVGNTEEDEERGGMSVEEMLKFLSGCSNKELPIASVHNQVAWILIGSLMCLGPNFVKLHLPQLLLLWKTALPKVPTKEGYTNRSEIEWAFMFHVRECVLGAISCFLLHNGRLVTPDVAKRLTALLSNTLSFISLVPPAFLSAMPLAPSPILPPSLSLSDRIEMLQRRILQCFLAIKPIAAYDNLSLQLLKMCLSNFADPDKSTGSSITAAITRESSFGGVWTVGDGSGYGVTSKLKGMDVEVGVVDGFMEDKRSRRKDWLNRDMVESEVENLLEKPVLGAPEHDSLMIYTTFWSPASSLHIPKPQSPATTVVDCSIELFSTLFPLQNAASQLSLLEQLTKSVRNPKLDKIPGRKMAIQVNAVVSILGAFTHIMTSSSKRTDESMPCIADKKVGTMAMELLQETIVHSDPYLRNVASEALGRLVSIVGGSLIPEQIQTLVDQVVNNRDPDSRAGSALALGNIYSHVGGMAAGNHLKTIVGILLSLSSDPHPVVHFWALYSLSRTIESAGLMFSQYVSSTLGIIAKLYMAETHEPGGGSVGTTNVGLGWSAYQQFGKIIYGLIGTLGPELQQNIKIRDLCLRIVTELKNDTEASVVVESIRCIQHFIMFAQQHIDLPSLISFLQLQLSSMHLPLKKVAVTCLYQLVQRDAKKVFEISTGLDDQLFSLLDTDPSVDGVRDIVLSWLKQTAINSPSTWVEVCRKVMSKQGSTSGNNSLAVTTFNASDTTNGDFFENEDENINTYTSFDNETEDFSVASPTHSSFPTTASASAFTSSTVSSRPSHNTPSDQIHIPPRWRTQLFVLQCLRQVVEVIHSHGIREHFDLLVAREGKDKDYLVLRVGELIKMAFTASTALVGEMRLEGLELLRDVIEKFAATPDPDFEEAALLEQYQAQIGAALTPAFSSDTSPEILSAAVKVCGVFVGSGIVKELYRMGRILKLLTTALENCKDSTPRKTSPSAPLSPHASIMVRLSIINAWAELQVSTLKQPYLIQVISPNLPLLCPLWVSSLRDYARLQVEEWIEYYNKSWLTILGAVASLIEMDNPLITQSLNNETPPTTPHSSALSTSAEIPTETIDNPTSQSLTFPILFGLCIQSLSSSQTSPKILRVCLDSLASILKPSCVGESFLEKAVFLEMLSLFDKLVIVEGIQVQFRVLNIIKNVTRDFGKWCCNDLDTGSFDSISAAIPPTSTSTSLFDGLLGEHRGTTAVDDNKSDENTPTGNVLPVVLFVYVSMVTHKDFQADLVPHVLVNLKLTLESIGGCELVDKDLLERVIVVTVEALSSRVYDALGAGTDKLPEEGCLVVKHCLLSVTLVLTTCTKVTIHSRLLEQYAGILKMCYYSPQPMIATTAFHCTRTLFLFAKRTVSSSPPSLAQTFTRLLIPQIIEYVKSVNEKKKSSRDGDIDVNVVEEALKSLSSVAMVVTDAQPNIFDDLDLSDESVGENTECSEASVSTRTTLVEQETWNFHFTEEVSVGRENTKQHCNCVACERAVTPSLRTDFDNIRQVFMSEKLLRQAAMFAGTRTIRDKIEDYFHATWAHPLHLGIPIVESVSFMSNDKQLCERFDEYLYELALDNIEPNIKPLWHGTNVKCLLGNEPCNSESDDTCASCNILQKGFDLSKSGSAHPYRRFGSGIYFALNSSKAHSYANSRNHHNAYTILFCWVALGRVFPTSEDLPHLIEPPFPCHSVHGTVGPRLNYEEYVIYRTEAAVPFAAVTYKVKDSI</sequence>
<dbReference type="GO" id="GO:0030139">
    <property type="term" value="C:endocytic vesicle"/>
    <property type="evidence" value="ECO:0007669"/>
    <property type="project" value="TreeGrafter"/>
</dbReference>
<comment type="similarity">
    <text evidence="1">Belongs to the HEATR5 family.</text>
</comment>
<feature type="region of interest" description="Disordered" evidence="2">
    <location>
        <begin position="296"/>
        <end position="327"/>
    </location>
</feature>
<dbReference type="Pfam" id="PF00644">
    <property type="entry name" value="PARP"/>
    <property type="match status" value="1"/>
</dbReference>
<dbReference type="SUPFAM" id="SSF48371">
    <property type="entry name" value="ARM repeat"/>
    <property type="match status" value="2"/>
</dbReference>
<dbReference type="InterPro" id="IPR011989">
    <property type="entry name" value="ARM-like"/>
</dbReference>
<accession>A0A9N9FH56</accession>
<dbReference type="Gene3D" id="3.90.228.10">
    <property type="match status" value="1"/>
</dbReference>
<feature type="domain" description="PARP catalytic" evidence="3">
    <location>
        <begin position="1880"/>
        <end position="2001"/>
    </location>
</feature>
<dbReference type="SUPFAM" id="SSF56399">
    <property type="entry name" value="ADP-ribosylation"/>
    <property type="match status" value="1"/>
</dbReference>
<dbReference type="GO" id="GO:0016020">
    <property type="term" value="C:membrane"/>
    <property type="evidence" value="ECO:0007669"/>
    <property type="project" value="TreeGrafter"/>
</dbReference>
<dbReference type="GO" id="GO:0005829">
    <property type="term" value="C:cytosol"/>
    <property type="evidence" value="ECO:0007669"/>
    <property type="project" value="GOC"/>
</dbReference>
<gene>
    <name evidence="4" type="ORF">PBRASI_LOCUS4217</name>
</gene>
<dbReference type="InterPro" id="IPR046837">
    <property type="entry name" value="Laa1/Sip1/HEATR5-like_HEAT"/>
</dbReference>
<evidence type="ECO:0000313" key="5">
    <source>
        <dbReference type="Proteomes" id="UP000789739"/>
    </source>
</evidence>
<dbReference type="Pfam" id="PF25468">
    <property type="entry name" value="HEAT_HEATR5A"/>
    <property type="match status" value="1"/>
</dbReference>
<dbReference type="GO" id="GO:0008104">
    <property type="term" value="P:intracellular protein localization"/>
    <property type="evidence" value="ECO:0007669"/>
    <property type="project" value="TreeGrafter"/>
</dbReference>
<keyword evidence="5" id="KW-1185">Reference proteome</keyword>
<evidence type="ECO:0000259" key="3">
    <source>
        <dbReference type="Pfam" id="PF00644"/>
    </source>
</evidence>
<dbReference type="InterPro" id="IPR040108">
    <property type="entry name" value="Laa1/Sip1/HEATR5"/>
</dbReference>
<dbReference type="Proteomes" id="UP000789739">
    <property type="component" value="Unassembled WGS sequence"/>
</dbReference>